<dbReference type="SMART" id="SM00228">
    <property type="entry name" value="PDZ"/>
    <property type="match status" value="1"/>
</dbReference>
<organism evidence="6 7">
    <name type="scientific">Desulfoprunum benzoelyticum</name>
    <dbReference type="NCBI Taxonomy" id="1506996"/>
    <lineage>
        <taxon>Bacteria</taxon>
        <taxon>Pseudomonadati</taxon>
        <taxon>Thermodesulfobacteriota</taxon>
        <taxon>Desulfobulbia</taxon>
        <taxon>Desulfobulbales</taxon>
        <taxon>Desulfobulbaceae</taxon>
        <taxon>Desulfoprunum</taxon>
    </lineage>
</organism>
<comment type="similarity">
    <text evidence="1">Belongs to the peptidase S1C family.</text>
</comment>
<keyword evidence="4" id="KW-0732">Signal</keyword>
<comment type="caution">
    <text evidence="6">The sequence shown here is derived from an EMBL/GenBank/DDBJ whole genome shotgun (WGS) entry which is preliminary data.</text>
</comment>
<name>A0A840V2S9_9BACT</name>
<protein>
    <submittedName>
        <fullName evidence="6">Serine protease Do</fullName>
        <ecNumber evidence="6">3.4.21.107</ecNumber>
    </submittedName>
</protein>
<dbReference type="AlphaFoldDB" id="A0A840V2S9"/>
<dbReference type="SUPFAM" id="SSF50494">
    <property type="entry name" value="Trypsin-like serine proteases"/>
    <property type="match status" value="1"/>
</dbReference>
<dbReference type="InterPro" id="IPR001478">
    <property type="entry name" value="PDZ"/>
</dbReference>
<feature type="chain" id="PRO_5032703135" evidence="4">
    <location>
        <begin position="29"/>
        <end position="373"/>
    </location>
</feature>
<dbReference type="InterPro" id="IPR001940">
    <property type="entry name" value="Peptidase_S1C"/>
</dbReference>
<dbReference type="EC" id="3.4.21.107" evidence="6"/>
<dbReference type="PROSITE" id="PS50106">
    <property type="entry name" value="PDZ"/>
    <property type="match status" value="1"/>
</dbReference>
<dbReference type="InterPro" id="IPR009003">
    <property type="entry name" value="Peptidase_S1_PA"/>
</dbReference>
<reference evidence="6 7" key="1">
    <citation type="submission" date="2020-08" db="EMBL/GenBank/DDBJ databases">
        <title>Genomic Encyclopedia of Type Strains, Phase IV (KMG-IV): sequencing the most valuable type-strain genomes for metagenomic binning, comparative biology and taxonomic classification.</title>
        <authorList>
            <person name="Goeker M."/>
        </authorList>
    </citation>
    <scope>NUCLEOTIDE SEQUENCE [LARGE SCALE GENOMIC DNA]</scope>
    <source>
        <strain evidence="6 7">DSM 28570</strain>
    </source>
</reference>
<evidence type="ECO:0000256" key="4">
    <source>
        <dbReference type="SAM" id="SignalP"/>
    </source>
</evidence>
<dbReference type="Gene3D" id="2.40.10.120">
    <property type="match status" value="1"/>
</dbReference>
<dbReference type="GO" id="GO:0006508">
    <property type="term" value="P:proteolysis"/>
    <property type="evidence" value="ECO:0007669"/>
    <property type="project" value="UniProtKB-KW"/>
</dbReference>
<proteinExistence type="inferred from homology"/>
<keyword evidence="3 6" id="KW-0378">Hydrolase</keyword>
<dbReference type="Gene3D" id="2.30.42.10">
    <property type="match status" value="1"/>
</dbReference>
<accession>A0A840V2S9</accession>
<sequence length="373" mass="39319">MNMQTLLRPLLLTVLCLLFALRPAPAFSGETGGNTIAALAATAEAFNAVAERVRPAVVYIHVKKITEATDRDGAAGNFLDDPALQRFFGESADANDRDREARNTSYGHGSGFIINDRGAILTNAHVINHAAEITVRLGDRREFTATVIGLDKKSDVALIRIEADNLPVLPLGDSSTLKVGEWALAIGSPFEMVQTVTAGIISATGRSSVGISEYEDFIQTDAAINPGNSGGPLVDIHGRAIGINTAYLTQTGGYMGVGFAIPINMARTIAERLQQDGRMTRAWLGVGLRDLPPDRQPTAGDGAAVISRIDAGSPAARSGLQQGDVIVTINGITIAGAADLRNRIALSPPGSTATVGYRRDGRQRLVTVVLGEK</sequence>
<dbReference type="PANTHER" id="PTHR22939">
    <property type="entry name" value="SERINE PROTEASE FAMILY S1C HTRA-RELATED"/>
    <property type="match status" value="1"/>
</dbReference>
<dbReference type="RefSeq" id="WP_183350386.1">
    <property type="nucleotide sequence ID" value="NZ_JACHEO010000008.1"/>
</dbReference>
<dbReference type="Pfam" id="PF13180">
    <property type="entry name" value="PDZ_2"/>
    <property type="match status" value="1"/>
</dbReference>
<keyword evidence="2 6" id="KW-0645">Protease</keyword>
<dbReference type="PRINTS" id="PR00834">
    <property type="entry name" value="PROTEASES2C"/>
</dbReference>
<feature type="domain" description="PDZ" evidence="5">
    <location>
        <begin position="270"/>
        <end position="361"/>
    </location>
</feature>
<evidence type="ECO:0000259" key="5">
    <source>
        <dbReference type="PROSITE" id="PS50106"/>
    </source>
</evidence>
<evidence type="ECO:0000313" key="6">
    <source>
        <dbReference type="EMBL" id="MBB5348039.1"/>
    </source>
</evidence>
<dbReference type="EMBL" id="JACHEO010000008">
    <property type="protein sequence ID" value="MBB5348039.1"/>
    <property type="molecule type" value="Genomic_DNA"/>
</dbReference>
<gene>
    <name evidence="6" type="ORF">HNQ81_001770</name>
</gene>
<dbReference type="Proteomes" id="UP000539642">
    <property type="component" value="Unassembled WGS sequence"/>
</dbReference>
<dbReference type="Pfam" id="PF13365">
    <property type="entry name" value="Trypsin_2"/>
    <property type="match status" value="1"/>
</dbReference>
<dbReference type="PANTHER" id="PTHR22939:SF129">
    <property type="entry name" value="SERINE PROTEASE HTRA2, MITOCHONDRIAL"/>
    <property type="match status" value="1"/>
</dbReference>
<evidence type="ECO:0000256" key="1">
    <source>
        <dbReference type="ARBA" id="ARBA00010541"/>
    </source>
</evidence>
<dbReference type="SUPFAM" id="SSF50156">
    <property type="entry name" value="PDZ domain-like"/>
    <property type="match status" value="1"/>
</dbReference>
<evidence type="ECO:0000256" key="3">
    <source>
        <dbReference type="ARBA" id="ARBA00022801"/>
    </source>
</evidence>
<evidence type="ECO:0000256" key="2">
    <source>
        <dbReference type="ARBA" id="ARBA00022670"/>
    </source>
</evidence>
<evidence type="ECO:0000313" key="7">
    <source>
        <dbReference type="Proteomes" id="UP000539642"/>
    </source>
</evidence>
<dbReference type="GO" id="GO:0004252">
    <property type="term" value="F:serine-type endopeptidase activity"/>
    <property type="evidence" value="ECO:0007669"/>
    <property type="project" value="InterPro"/>
</dbReference>
<feature type="signal peptide" evidence="4">
    <location>
        <begin position="1"/>
        <end position="28"/>
    </location>
</feature>
<keyword evidence="7" id="KW-1185">Reference proteome</keyword>
<dbReference type="InterPro" id="IPR036034">
    <property type="entry name" value="PDZ_sf"/>
</dbReference>